<feature type="transmembrane region" description="Helical" evidence="1">
    <location>
        <begin position="16"/>
        <end position="38"/>
    </location>
</feature>
<name>A0AAW9E9B5_KLEAE</name>
<dbReference type="EMBL" id="JAWZZT010000204">
    <property type="protein sequence ID" value="MDX7017800.1"/>
    <property type="molecule type" value="Genomic_DNA"/>
</dbReference>
<dbReference type="AlphaFoldDB" id="A0AAW9E9B5"/>
<dbReference type="InterPro" id="IPR036259">
    <property type="entry name" value="MFS_trans_sf"/>
</dbReference>
<dbReference type="SUPFAM" id="SSF103473">
    <property type="entry name" value="MFS general substrate transporter"/>
    <property type="match status" value="1"/>
</dbReference>
<keyword evidence="1" id="KW-0812">Transmembrane</keyword>
<keyword evidence="1" id="KW-0472">Membrane</keyword>
<protein>
    <submittedName>
        <fullName evidence="2">MFS transporter</fullName>
    </submittedName>
</protein>
<accession>A0AAW9E9B5</accession>
<feature type="transmembrane region" description="Helical" evidence="1">
    <location>
        <begin position="44"/>
        <end position="62"/>
    </location>
</feature>
<keyword evidence="1" id="KW-1133">Transmembrane helix</keyword>
<evidence type="ECO:0000313" key="3">
    <source>
        <dbReference type="Proteomes" id="UP001279012"/>
    </source>
</evidence>
<evidence type="ECO:0000256" key="1">
    <source>
        <dbReference type="SAM" id="Phobius"/>
    </source>
</evidence>
<sequence length="80" mass="8508">TIALVQIGQYFSGNELMIANASAAMLWGIGNLSGPILAGAMSEISPSALPFLLVVMTGLFLVSTMDRFNLHVDTLNRHTS</sequence>
<dbReference type="Proteomes" id="UP001279012">
    <property type="component" value="Unassembled WGS sequence"/>
</dbReference>
<reference evidence="2" key="1">
    <citation type="submission" date="2023-11" db="EMBL/GenBank/DDBJ databases">
        <title>Detection of rare carbapenemases in Enterobacterales - comparison of two colorimetric and two CIM-based carbapenemase assays.</title>
        <authorList>
            <person name="Schaffarczyk L."/>
            <person name="Noster J."/>
            <person name="Stelzer Y."/>
            <person name="Sattler J."/>
            <person name="Gatermann S."/>
            <person name="Hamprecht A."/>
        </authorList>
    </citation>
    <scope>NUCLEOTIDE SEQUENCE</scope>
    <source>
        <strain evidence="2">CIM-Cont-037</strain>
    </source>
</reference>
<organism evidence="2 3">
    <name type="scientific">Klebsiella aerogenes</name>
    <name type="common">Enterobacter aerogenes</name>
    <dbReference type="NCBI Taxonomy" id="548"/>
    <lineage>
        <taxon>Bacteria</taxon>
        <taxon>Pseudomonadati</taxon>
        <taxon>Pseudomonadota</taxon>
        <taxon>Gammaproteobacteria</taxon>
        <taxon>Enterobacterales</taxon>
        <taxon>Enterobacteriaceae</taxon>
        <taxon>Klebsiella/Raoultella group</taxon>
        <taxon>Klebsiella</taxon>
    </lineage>
</organism>
<proteinExistence type="predicted"/>
<feature type="non-terminal residue" evidence="2">
    <location>
        <position position="1"/>
    </location>
</feature>
<evidence type="ECO:0000313" key="2">
    <source>
        <dbReference type="EMBL" id="MDX7017800.1"/>
    </source>
</evidence>
<gene>
    <name evidence="2" type="ORF">SJ059_25530</name>
</gene>
<comment type="caution">
    <text evidence="2">The sequence shown here is derived from an EMBL/GenBank/DDBJ whole genome shotgun (WGS) entry which is preliminary data.</text>
</comment>